<accession>A0A5J5ELT2</accession>
<evidence type="ECO:0000313" key="3">
    <source>
        <dbReference type="Proteomes" id="UP000326924"/>
    </source>
</evidence>
<reference evidence="2 3" key="1">
    <citation type="submission" date="2019-09" db="EMBL/GenBank/DDBJ databases">
        <title>Draft genome of the ectomycorrhizal ascomycete Sphaerosporella brunnea.</title>
        <authorList>
            <consortium name="DOE Joint Genome Institute"/>
            <person name="Benucci G.M."/>
            <person name="Marozzi G."/>
            <person name="Antonielli L."/>
            <person name="Sanchez S."/>
            <person name="Marco P."/>
            <person name="Wang X."/>
            <person name="Falini L.B."/>
            <person name="Barry K."/>
            <person name="Haridas S."/>
            <person name="Lipzen A."/>
            <person name="Labutti K."/>
            <person name="Grigoriev I.V."/>
            <person name="Murat C."/>
            <person name="Martin F."/>
            <person name="Albertini E."/>
            <person name="Donnini D."/>
            <person name="Bonito G."/>
        </authorList>
    </citation>
    <scope>NUCLEOTIDE SEQUENCE [LARGE SCALE GENOMIC DNA]</scope>
    <source>
        <strain evidence="2 3">Sb_GMNB300</strain>
    </source>
</reference>
<organism evidence="2 3">
    <name type="scientific">Sphaerosporella brunnea</name>
    <dbReference type="NCBI Taxonomy" id="1250544"/>
    <lineage>
        <taxon>Eukaryota</taxon>
        <taxon>Fungi</taxon>
        <taxon>Dikarya</taxon>
        <taxon>Ascomycota</taxon>
        <taxon>Pezizomycotina</taxon>
        <taxon>Pezizomycetes</taxon>
        <taxon>Pezizales</taxon>
        <taxon>Pyronemataceae</taxon>
        <taxon>Sphaerosporella</taxon>
    </lineage>
</organism>
<dbReference type="Pfam" id="PF13391">
    <property type="entry name" value="HNH_2"/>
    <property type="match status" value="1"/>
</dbReference>
<feature type="non-terminal residue" evidence="2">
    <location>
        <position position="1"/>
    </location>
</feature>
<proteinExistence type="predicted"/>
<dbReference type="OrthoDB" id="2142759at2759"/>
<evidence type="ECO:0000313" key="2">
    <source>
        <dbReference type="EMBL" id="KAA8895986.1"/>
    </source>
</evidence>
<name>A0A5J5ELT2_9PEZI</name>
<dbReference type="AlphaFoldDB" id="A0A5J5ELT2"/>
<protein>
    <recommendedName>
        <fullName evidence="1">HNH nuclease domain-containing protein</fullName>
    </recommendedName>
</protein>
<comment type="caution">
    <text evidence="2">The sequence shown here is derived from an EMBL/GenBank/DDBJ whole genome shotgun (WGS) entry which is preliminary data.</text>
</comment>
<dbReference type="InParanoid" id="A0A5J5ELT2"/>
<keyword evidence="3" id="KW-1185">Reference proteome</keyword>
<dbReference type="Proteomes" id="UP000326924">
    <property type="component" value="Unassembled WGS sequence"/>
</dbReference>
<feature type="domain" description="HNH nuclease" evidence="1">
    <location>
        <begin position="45"/>
        <end position="80"/>
    </location>
</feature>
<evidence type="ECO:0000259" key="1">
    <source>
        <dbReference type="Pfam" id="PF13391"/>
    </source>
</evidence>
<gene>
    <name evidence="2" type="ORF">FN846DRAFT_967139</name>
</gene>
<dbReference type="EMBL" id="VXIS01000232">
    <property type="protein sequence ID" value="KAA8895986.1"/>
    <property type="molecule type" value="Genomic_DNA"/>
</dbReference>
<sequence>MTFVATVGPIESTMSHGCIASLHTATCLESESYWTKKGYSRWITDMDNTNGALKINSLQTGFLVRADIHNLFGQYLLSVNPDDNYKIVVFDDDLDGLDGRILDLFVAIQQTRTVCSTNF</sequence>
<dbReference type="InterPro" id="IPR003615">
    <property type="entry name" value="HNH_nuc"/>
</dbReference>